<dbReference type="Proteomes" id="UP000799437">
    <property type="component" value="Unassembled WGS sequence"/>
</dbReference>
<feature type="compositionally biased region" description="Basic and acidic residues" evidence="1">
    <location>
        <begin position="305"/>
        <end position="315"/>
    </location>
</feature>
<feature type="compositionally biased region" description="Acidic residues" evidence="1">
    <location>
        <begin position="81"/>
        <end position="98"/>
    </location>
</feature>
<evidence type="ECO:0000313" key="4">
    <source>
        <dbReference type="Proteomes" id="UP000799437"/>
    </source>
</evidence>
<dbReference type="GeneID" id="54490611"/>
<feature type="compositionally biased region" description="Polar residues" evidence="1">
    <location>
        <begin position="378"/>
        <end position="395"/>
    </location>
</feature>
<evidence type="ECO:0000256" key="1">
    <source>
        <dbReference type="SAM" id="MobiDB-lite"/>
    </source>
</evidence>
<dbReference type="GO" id="GO:0005829">
    <property type="term" value="C:cytosol"/>
    <property type="evidence" value="ECO:0007669"/>
    <property type="project" value="TreeGrafter"/>
</dbReference>
<evidence type="ECO:0000313" key="3">
    <source>
        <dbReference type="EMBL" id="KAF2756091.1"/>
    </source>
</evidence>
<feature type="region of interest" description="Disordered" evidence="1">
    <location>
        <begin position="215"/>
        <end position="401"/>
    </location>
</feature>
<feature type="compositionally biased region" description="Polar residues" evidence="1">
    <location>
        <begin position="155"/>
        <end position="176"/>
    </location>
</feature>
<feature type="compositionally biased region" description="Low complexity" evidence="1">
    <location>
        <begin position="177"/>
        <end position="188"/>
    </location>
</feature>
<feature type="compositionally biased region" description="Basic and acidic residues" evidence="1">
    <location>
        <begin position="931"/>
        <end position="941"/>
    </location>
</feature>
<gene>
    <name evidence="3" type="ORF">EJ05DRAFT_539897</name>
</gene>
<organism evidence="3 4">
    <name type="scientific">Pseudovirgaria hyperparasitica</name>
    <dbReference type="NCBI Taxonomy" id="470096"/>
    <lineage>
        <taxon>Eukaryota</taxon>
        <taxon>Fungi</taxon>
        <taxon>Dikarya</taxon>
        <taxon>Ascomycota</taxon>
        <taxon>Pezizomycotina</taxon>
        <taxon>Dothideomycetes</taxon>
        <taxon>Dothideomycetes incertae sedis</taxon>
        <taxon>Acrospermales</taxon>
        <taxon>Acrospermaceae</taxon>
        <taxon>Pseudovirgaria</taxon>
    </lineage>
</organism>
<evidence type="ECO:0000259" key="2">
    <source>
        <dbReference type="Pfam" id="PF04424"/>
    </source>
</evidence>
<dbReference type="EMBL" id="ML996576">
    <property type="protein sequence ID" value="KAF2756091.1"/>
    <property type="molecule type" value="Genomic_DNA"/>
</dbReference>
<sequence>MVSRKPVADNLVPKPLSQAINNPPYPISPTEDHAPMSQSPATETQDITLHNASASPETPASTLETLKQLHEQTDPKQNQSDSDDDHEWDSDFEEIDVDEAPRKHDLPAALKVGGLASPRPQPGSLPSTLRVGPPEGVPKIFRESPDPTPPLVEPSSYTASTTSSQGLPLQSHNPYLSYQSTGQSSVSSKDGLAQPIKTGMAATNPWAASLAAVELPSQRTPVEEVSRLSMSGLEVHDADDSPGTSHAPIIPSRAEEQLKRQNSSPWDPGMDISSLDAFSSRNHRLPSTQENDENPQTRTWQEQQDWERREREKQQMELAAAAERAQKRQAEQNAEDEWFRGEAAFSASHSAHQPSLLDQALPLPPRNDAGPIRPHVNTDGQPTSRPEIETPSTRSQRQRKEHYQIKHMRWYDAKKQGFRPAPILTQNTNGPCPLLGLVNALVLSTPHGEETALIETLRTREQVSLGLLLDAVFDELMSGRRGDAAQQLPDVGDLYSFLVTLHTGMNVNPRFVKADGAPTRAPSGFESTKELRMYSTFNIPLIHGWLPPSESRAYAAFDRIAQTYEDAQNVQFHEEELETKLQAQGLTPQEQDMFQDLQSIKDFFRTWPTQLTEYGLDVITQNIKPGQVAILFRNDHFSTLYKEPRTGRIFTLVTDAGYSRHEEIVWESLVDVHGRGSELFSGDFRPVGNMSDANTVSNEAEERPIRSLLDADDDQGWQAVRNNRSGQPRPQDPAPLTGSTIEPTAGSPPAASTEQEDHDLALALQLQEEEEDRHRRDLAARRRRENELSEQFISSSNGRDGTGASPAGLGGPQIRPMIPPRRTHNNNGGNGAVSAPSDGHEDAPPPTYEQAAAGRPYNPPRTHPASAHAPIQPARPVATNQSAYTQASGVGGRRRASGPGLISQVPGSRLPGRRPMSSVGPNQLGQGHAATGEDREKCIVM</sequence>
<dbReference type="InterPro" id="IPR033979">
    <property type="entry name" value="MINDY_domain"/>
</dbReference>
<dbReference type="AlphaFoldDB" id="A0A6A6W4W3"/>
<feature type="region of interest" description="Disordered" evidence="1">
    <location>
        <begin position="1"/>
        <end position="192"/>
    </location>
</feature>
<feature type="compositionally biased region" description="Polar residues" evidence="1">
    <location>
        <begin position="36"/>
        <end position="65"/>
    </location>
</feature>
<proteinExistence type="predicted"/>
<feature type="region of interest" description="Disordered" evidence="1">
    <location>
        <begin position="680"/>
        <end position="702"/>
    </location>
</feature>
<dbReference type="GO" id="GO:0071108">
    <property type="term" value="P:protein K48-linked deubiquitination"/>
    <property type="evidence" value="ECO:0007669"/>
    <property type="project" value="TreeGrafter"/>
</dbReference>
<feature type="compositionally biased region" description="Basic and acidic residues" evidence="1">
    <location>
        <begin position="772"/>
        <end position="787"/>
    </location>
</feature>
<feature type="domain" description="MINDY deubiquitinase" evidence="2">
    <location>
        <begin position="402"/>
        <end position="684"/>
    </location>
</feature>
<feature type="region of interest" description="Disordered" evidence="1">
    <location>
        <begin position="719"/>
        <end position="941"/>
    </location>
</feature>
<dbReference type="RefSeq" id="XP_033598542.1">
    <property type="nucleotide sequence ID" value="XM_033749557.1"/>
</dbReference>
<reference evidence="3" key="1">
    <citation type="journal article" date="2020" name="Stud. Mycol.">
        <title>101 Dothideomycetes genomes: a test case for predicting lifestyles and emergence of pathogens.</title>
        <authorList>
            <person name="Haridas S."/>
            <person name="Albert R."/>
            <person name="Binder M."/>
            <person name="Bloem J."/>
            <person name="Labutti K."/>
            <person name="Salamov A."/>
            <person name="Andreopoulos B."/>
            <person name="Baker S."/>
            <person name="Barry K."/>
            <person name="Bills G."/>
            <person name="Bluhm B."/>
            <person name="Cannon C."/>
            <person name="Castanera R."/>
            <person name="Culley D."/>
            <person name="Daum C."/>
            <person name="Ezra D."/>
            <person name="Gonzalez J."/>
            <person name="Henrissat B."/>
            <person name="Kuo A."/>
            <person name="Liang C."/>
            <person name="Lipzen A."/>
            <person name="Lutzoni F."/>
            <person name="Magnuson J."/>
            <person name="Mondo S."/>
            <person name="Nolan M."/>
            <person name="Ohm R."/>
            <person name="Pangilinan J."/>
            <person name="Park H.-J."/>
            <person name="Ramirez L."/>
            <person name="Alfaro M."/>
            <person name="Sun H."/>
            <person name="Tritt A."/>
            <person name="Yoshinaga Y."/>
            <person name="Zwiers L.-H."/>
            <person name="Turgeon B."/>
            <person name="Goodwin S."/>
            <person name="Spatafora J."/>
            <person name="Crous P."/>
            <person name="Grigoriev I."/>
        </authorList>
    </citation>
    <scope>NUCLEOTIDE SEQUENCE</scope>
    <source>
        <strain evidence="3">CBS 121739</strain>
    </source>
</reference>
<dbReference type="GO" id="GO:0004843">
    <property type="term" value="F:cysteine-type deubiquitinase activity"/>
    <property type="evidence" value="ECO:0007669"/>
    <property type="project" value="InterPro"/>
</dbReference>
<protein>
    <recommendedName>
        <fullName evidence="2">MINDY deubiquitinase domain-containing protein</fullName>
    </recommendedName>
</protein>
<dbReference type="PANTHER" id="PTHR18063:SF6">
    <property type="entry name" value="UBIQUITIN CARBOXYL-TERMINAL HYDROLASE"/>
    <property type="match status" value="1"/>
</dbReference>
<dbReference type="GO" id="GO:0016807">
    <property type="term" value="F:cysteine-type carboxypeptidase activity"/>
    <property type="evidence" value="ECO:0007669"/>
    <property type="project" value="TreeGrafter"/>
</dbReference>
<name>A0A6A6W4W3_9PEZI</name>
<dbReference type="Pfam" id="PF04424">
    <property type="entry name" value="MINDY_DUB"/>
    <property type="match status" value="1"/>
</dbReference>
<dbReference type="InterPro" id="IPR007518">
    <property type="entry name" value="MINDY"/>
</dbReference>
<dbReference type="OrthoDB" id="10261212at2759"/>
<dbReference type="GO" id="GO:0071944">
    <property type="term" value="C:cell periphery"/>
    <property type="evidence" value="ECO:0007669"/>
    <property type="project" value="TreeGrafter"/>
</dbReference>
<dbReference type="GO" id="GO:1990380">
    <property type="term" value="F:K48-linked deubiquitinase activity"/>
    <property type="evidence" value="ECO:0007669"/>
    <property type="project" value="InterPro"/>
</dbReference>
<keyword evidence="4" id="KW-1185">Reference proteome</keyword>
<dbReference type="PANTHER" id="PTHR18063">
    <property type="entry name" value="NF-E2 INDUCIBLE PROTEIN"/>
    <property type="match status" value="1"/>
</dbReference>
<feature type="compositionally biased region" description="Polar residues" evidence="1">
    <location>
        <begin position="276"/>
        <end position="297"/>
    </location>
</feature>
<accession>A0A6A6W4W3</accession>